<evidence type="ECO:0000256" key="1">
    <source>
        <dbReference type="SAM" id="Phobius"/>
    </source>
</evidence>
<dbReference type="EMBL" id="JAGJWT010000005">
    <property type="protein sequence ID" value="MBS9340692.1"/>
    <property type="molecule type" value="Genomic_DNA"/>
</dbReference>
<dbReference type="Proteomes" id="UP000708805">
    <property type="component" value="Unassembled WGS sequence"/>
</dbReference>
<keyword evidence="1" id="KW-0812">Transmembrane</keyword>
<proteinExistence type="predicted"/>
<sequence length="116" mass="13015">MNKKFLMMKAVPAAASCLLLFAFYLKGGNDGLYYFLIVSAIFFAVDRLEEYGNRKAVASFHARKEAAYLWMGQNLTGNRIADLKLIRKQFGLPLAAAIEVLDEYRKTEGRQSGKAV</sequence>
<accession>A0A9X0ZVC3</accession>
<dbReference type="AlphaFoldDB" id="A0A9X0ZVC3"/>
<keyword evidence="1" id="KW-0472">Membrane</keyword>
<comment type="caution">
    <text evidence="2">The sequence shown here is derived from an EMBL/GenBank/DDBJ whole genome shotgun (WGS) entry which is preliminary data.</text>
</comment>
<organism evidence="2 3">
    <name type="scientific">Neisseria elongata subsp. nitroreducens</name>
    <dbReference type="NCBI Taxonomy" id="90367"/>
    <lineage>
        <taxon>Bacteria</taxon>
        <taxon>Pseudomonadati</taxon>
        <taxon>Pseudomonadota</taxon>
        <taxon>Betaproteobacteria</taxon>
        <taxon>Neisseriales</taxon>
        <taxon>Neisseriaceae</taxon>
        <taxon>Neisseria</taxon>
    </lineage>
</organism>
<reference evidence="2" key="1">
    <citation type="submission" date="2021-04" db="EMBL/GenBank/DDBJ databases">
        <title>Genomic characterization of endocarditis-associated Neisseria elongata subsp. nitroreducens.</title>
        <authorList>
            <person name="Schorner M."/>
            <person name="Passarelli-Araujo H."/>
            <person name="Scheffer M."/>
            <person name="Barazzetti F."/>
            <person name="Martins J."/>
            <person name="Machado H."/>
            <person name="Palmeiro J."/>
            <person name="Bazzo M."/>
        </authorList>
    </citation>
    <scope>NUCLEOTIDE SEQUENCE</scope>
    <source>
        <strain evidence="2">Nel_M001</strain>
    </source>
</reference>
<protein>
    <submittedName>
        <fullName evidence="2">Uncharacterized protein</fullName>
    </submittedName>
</protein>
<dbReference type="RefSeq" id="WP_214037933.1">
    <property type="nucleotide sequence ID" value="NZ_JAGJWT010000005.1"/>
</dbReference>
<evidence type="ECO:0000313" key="2">
    <source>
        <dbReference type="EMBL" id="MBS9340692.1"/>
    </source>
</evidence>
<keyword evidence="1" id="KW-1133">Transmembrane helix</keyword>
<name>A0A9X0ZVC3_NEIEL</name>
<evidence type="ECO:0000313" key="3">
    <source>
        <dbReference type="Proteomes" id="UP000708805"/>
    </source>
</evidence>
<gene>
    <name evidence="2" type="ORF">J8641_07720</name>
</gene>
<feature type="transmembrane region" description="Helical" evidence="1">
    <location>
        <begin position="32"/>
        <end position="48"/>
    </location>
</feature>